<evidence type="ECO:0000313" key="3">
    <source>
        <dbReference type="EMBL" id="HJB75207.1"/>
    </source>
</evidence>
<dbReference type="Pfam" id="PF16173">
    <property type="entry name" value="DUF4874"/>
    <property type="match status" value="1"/>
</dbReference>
<dbReference type="InterPro" id="IPR032379">
    <property type="entry name" value="DUF4874"/>
</dbReference>
<comment type="caution">
    <text evidence="3">The sequence shown here is derived from an EMBL/GenBank/DDBJ whole genome shotgun (WGS) entry which is preliminary data.</text>
</comment>
<organism evidence="3 4">
    <name type="scientific">Candidatus Eubacterium faecale</name>
    <dbReference type="NCBI Taxonomy" id="2838568"/>
    <lineage>
        <taxon>Bacteria</taxon>
        <taxon>Bacillati</taxon>
        <taxon>Bacillota</taxon>
        <taxon>Clostridia</taxon>
        <taxon>Eubacteriales</taxon>
        <taxon>Eubacteriaceae</taxon>
        <taxon>Eubacterium</taxon>
    </lineage>
</organism>
<dbReference type="EMBL" id="DWXN01000011">
    <property type="protein sequence ID" value="HJB75207.1"/>
    <property type="molecule type" value="Genomic_DNA"/>
</dbReference>
<dbReference type="AlphaFoldDB" id="A0A9D2S930"/>
<dbReference type="Proteomes" id="UP000823877">
    <property type="component" value="Unassembled WGS sequence"/>
</dbReference>
<proteinExistence type="predicted"/>
<reference evidence="3" key="1">
    <citation type="journal article" date="2021" name="PeerJ">
        <title>Extensive microbial diversity within the chicken gut microbiome revealed by metagenomics and culture.</title>
        <authorList>
            <person name="Gilroy R."/>
            <person name="Ravi A."/>
            <person name="Getino M."/>
            <person name="Pursley I."/>
            <person name="Horton D.L."/>
            <person name="Alikhan N.F."/>
            <person name="Baker D."/>
            <person name="Gharbi K."/>
            <person name="Hall N."/>
            <person name="Watson M."/>
            <person name="Adriaenssens E.M."/>
            <person name="Foster-Nyarko E."/>
            <person name="Jarju S."/>
            <person name="Secka A."/>
            <person name="Antonio M."/>
            <person name="Oren A."/>
            <person name="Chaudhuri R.R."/>
            <person name="La Ragione R."/>
            <person name="Hildebrand F."/>
            <person name="Pallen M.J."/>
        </authorList>
    </citation>
    <scope>NUCLEOTIDE SEQUENCE</scope>
    <source>
        <strain evidence="3">CHK188-16595</strain>
    </source>
</reference>
<name>A0A9D2S930_9FIRM</name>
<sequence length="458" mass="53319">MENKKLYEEERIMMPEISADGAEFLLKNPNRGLRGETYITLGEHLRAYPGENEDPFERAKRLIQKYEPDSPTVFQVYVYLCDYAAKLLDDLAFAQMKRLFELFRKSGIRILLRFAYSTESQADAPYETTKTHLNQIGKWFRENEALIRDVLFCMQTGVIGYWGEGHSYKNFKRRYIKDVIADVCRITPQGIYNQVRTYKMLKKVPLEYHTMVGIHDDYITGNTAHKWAFVKSTQKKRYTEVINRVRFTVNDGEMPWGRAYMDDKKSAGHCDHFSGTEVLKQVAAYSLTTFSLEHNYREDEGKFYSMQNWKHEMLSYADCVQLGISANPALFQNKDKESVKRSVFDILQFHLGYHIAVKDLYILENELFFALTNYGFAPPLTFDYFAAVFADENGKIKEIPFEEYNKNALLSGKTISFKMRIPYGHKALGLKLETKKGSGICARFANESRFENGVQYFK</sequence>
<protein>
    <submittedName>
        <fullName evidence="3">DUF4874 domain-containing protein</fullName>
    </submittedName>
</protein>
<dbReference type="InterPro" id="IPR032267">
    <property type="entry name" value="DUF4832"/>
</dbReference>
<gene>
    <name evidence="3" type="ORF">IAA37_05990</name>
</gene>
<reference evidence="3" key="2">
    <citation type="submission" date="2021-04" db="EMBL/GenBank/DDBJ databases">
        <authorList>
            <person name="Gilroy R."/>
        </authorList>
    </citation>
    <scope>NUCLEOTIDE SEQUENCE</scope>
    <source>
        <strain evidence="3">CHK188-16595</strain>
    </source>
</reference>
<feature type="domain" description="DUF4832" evidence="1">
    <location>
        <begin position="212"/>
        <end position="435"/>
    </location>
</feature>
<evidence type="ECO:0000259" key="1">
    <source>
        <dbReference type="Pfam" id="PF16116"/>
    </source>
</evidence>
<feature type="domain" description="DUF4874" evidence="2">
    <location>
        <begin position="28"/>
        <end position="199"/>
    </location>
</feature>
<evidence type="ECO:0000313" key="4">
    <source>
        <dbReference type="Proteomes" id="UP000823877"/>
    </source>
</evidence>
<evidence type="ECO:0000259" key="2">
    <source>
        <dbReference type="Pfam" id="PF16173"/>
    </source>
</evidence>
<accession>A0A9D2S930</accession>
<dbReference type="Pfam" id="PF16116">
    <property type="entry name" value="DUF4832"/>
    <property type="match status" value="1"/>
</dbReference>